<evidence type="ECO:0000256" key="1">
    <source>
        <dbReference type="SAM" id="MobiDB-lite"/>
    </source>
</evidence>
<dbReference type="EMBL" id="WJXW01000006">
    <property type="protein sequence ID" value="KAF9735012.1"/>
    <property type="molecule type" value="Genomic_DNA"/>
</dbReference>
<gene>
    <name evidence="2" type="ORF">PMIN01_06417</name>
</gene>
<feature type="region of interest" description="Disordered" evidence="1">
    <location>
        <begin position="1"/>
        <end position="61"/>
    </location>
</feature>
<evidence type="ECO:0000313" key="3">
    <source>
        <dbReference type="Proteomes" id="UP000756921"/>
    </source>
</evidence>
<accession>A0A9P6GG48</accession>
<organism evidence="2 3">
    <name type="scientific">Paraphaeosphaeria minitans</name>
    <dbReference type="NCBI Taxonomy" id="565426"/>
    <lineage>
        <taxon>Eukaryota</taxon>
        <taxon>Fungi</taxon>
        <taxon>Dikarya</taxon>
        <taxon>Ascomycota</taxon>
        <taxon>Pezizomycotina</taxon>
        <taxon>Dothideomycetes</taxon>
        <taxon>Pleosporomycetidae</taxon>
        <taxon>Pleosporales</taxon>
        <taxon>Massarineae</taxon>
        <taxon>Didymosphaeriaceae</taxon>
        <taxon>Paraphaeosphaeria</taxon>
    </lineage>
</organism>
<dbReference type="OrthoDB" id="10442859at2759"/>
<feature type="compositionally biased region" description="Low complexity" evidence="1">
    <location>
        <begin position="24"/>
        <end position="56"/>
    </location>
</feature>
<proteinExistence type="predicted"/>
<dbReference type="Proteomes" id="UP000756921">
    <property type="component" value="Unassembled WGS sequence"/>
</dbReference>
<name>A0A9P6GG48_9PLEO</name>
<comment type="caution">
    <text evidence="2">The sequence shown here is derived from an EMBL/GenBank/DDBJ whole genome shotgun (WGS) entry which is preliminary data.</text>
</comment>
<evidence type="ECO:0000313" key="2">
    <source>
        <dbReference type="EMBL" id="KAF9735012.1"/>
    </source>
</evidence>
<keyword evidence="3" id="KW-1185">Reference proteome</keyword>
<reference evidence="2" key="1">
    <citation type="journal article" date="2020" name="Mol. Plant Microbe Interact.">
        <title>Genome Sequence of the Biocontrol Agent Coniothyrium minitans strain Conio (IMI 134523).</title>
        <authorList>
            <person name="Patel D."/>
            <person name="Shittu T.A."/>
            <person name="Baroncelli R."/>
            <person name="Muthumeenakshi S."/>
            <person name="Osborne T.H."/>
            <person name="Janganan T.K."/>
            <person name="Sreenivasaprasad S."/>
        </authorList>
    </citation>
    <scope>NUCLEOTIDE SEQUENCE</scope>
    <source>
        <strain evidence="2">Conio</strain>
    </source>
</reference>
<dbReference type="AlphaFoldDB" id="A0A9P6GG48"/>
<protein>
    <submittedName>
        <fullName evidence="2">Uncharacterized protein</fullName>
    </submittedName>
</protein>
<sequence length="288" mass="32947">MSSRRLSGAASPETLSPIGEYPLPASDAYSSTSDAYSPTSNSSSHTSDSSSHTSDTVYPRVPYEDSYHTQRVLKKNAMRLFARDFAFRPAEVSHWLFPDGNRPIDLGKKLDEWQGKWAKAMFGSAELIRRARHLGCCSQLESQMNSNSYKQVFDFAKEHEQKDIDSPKLKEMEKIDRINIWVTAFTDDIFQIIVDPLRQSVKIIEFFTIEAWRDMYCEAFITAADAMYMMPPLRVRKRGIQPKINYAAVYDAVRKVPGKFPVRPQLEYIPAHPLRASAAEMASFERRK</sequence>